<accession>A0A1Y0SYZ2</accession>
<gene>
    <name evidence="1" type="ORF">PHABIO_245</name>
</gene>
<keyword evidence="2" id="KW-1185">Reference proteome</keyword>
<evidence type="ECO:0000313" key="1">
    <source>
        <dbReference type="EMBL" id="ARV76876.1"/>
    </source>
</evidence>
<evidence type="ECO:0000313" key="2">
    <source>
        <dbReference type="Proteomes" id="UP000225448"/>
    </source>
</evidence>
<dbReference type="Proteomes" id="UP000225448">
    <property type="component" value="Segment"/>
</dbReference>
<proteinExistence type="predicted"/>
<sequence>MWAKLQRYFERKTNGFKKKQYLNLLSELEHPHVTLEHLPLMLVSFWNQFDIKTLDSISAQEWMYITTTLNHNNIAELIYATQDFTNAIAQDDYGVIELAAQERFKVATYLDMDTYLSGLNGEVIDAMYAFKSLKDNIHRHGEIIENVEQLAYRRFLHRYYKDLQTLTILLVNNIKV</sequence>
<reference evidence="1 2" key="1">
    <citation type="submission" date="2017-05" db="EMBL/GenBank/DDBJ databases">
        <authorList>
            <person name="Song R."/>
            <person name="Chenine A.L."/>
            <person name="Ruprecht R.M."/>
        </authorList>
    </citation>
    <scope>NUCLEOTIDE SEQUENCE [LARGE SCALE GENOMIC DNA]</scope>
</reference>
<name>A0A1Y0SYZ2_9CAUD</name>
<organism evidence="1 2">
    <name type="scientific">Pseudomonas phage Phabio</name>
    <dbReference type="NCBI Taxonomy" id="2006668"/>
    <lineage>
        <taxon>Viruses</taxon>
        <taxon>Duplodnaviria</taxon>
        <taxon>Heunggongvirae</taxon>
        <taxon>Uroviricota</taxon>
        <taxon>Caudoviricetes</taxon>
        <taxon>Chimalliviridae</taxon>
        <taxon>Phabiovirus</taxon>
        <taxon>Phabiovirus phabio</taxon>
    </lineage>
</organism>
<protein>
    <submittedName>
        <fullName evidence="1">Uncharacterized protein</fullName>
    </submittedName>
</protein>
<dbReference type="EMBL" id="MF042360">
    <property type="protein sequence ID" value="ARV76876.1"/>
    <property type="molecule type" value="Genomic_DNA"/>
</dbReference>